<keyword evidence="3" id="KW-1185">Reference proteome</keyword>
<feature type="compositionally biased region" description="Basic and acidic residues" evidence="1">
    <location>
        <begin position="200"/>
        <end position="222"/>
    </location>
</feature>
<protein>
    <submittedName>
        <fullName evidence="2">Uncharacterized protein</fullName>
    </submittedName>
</protein>
<feature type="compositionally biased region" description="Polar residues" evidence="1">
    <location>
        <begin position="16"/>
        <end position="37"/>
    </location>
</feature>
<sequence length="879" mass="96740">MKPSPVTLFNPHKESPFSQDTIMSAGPSNSAPATSSNYRRARPVGIYQPQMSHVYSDRVFRRRPAGIEQHNLEHEQGIARRDFVQAQEVADMHGNNFNHPNDMSQLDFEHEQGIKSRDFLQAQGMAYTRGSNTGGDNWNCGPAMATRPAYFPRRTGDEFGLGDEFENSKAREQAARYYRLHGNSVRPRNETQRPQATYASHRDFTVYRDTQKNQPERSDHLYRPPQGSGAAGPINNSASSTQPRNRTRNPGPTSMNYREIIVYEATQQKQPERSDHLYSPPRGSGAAASMSNAASNTSHSPHADAKTNSSDYYRDGHGYIRKRNGSEGSGDSTSSHPLPSFYRDRRPTGMSNNSGSRHSSGEYTDVSAYTTGTPFAERNGHSPFQQGEAQNNGVQNTSGDRFQEYTTDNGDIGQAFGYNALLAGQAPLTERNLLKSKKSAPQLPNLKSKRSFWDKIKMKKSSSLDSLTGAIKGKMKKSSSFDSLTGAIKGKKSKLAAKFARVSNRTDSTKVGDPAQSGNSQSGGSPKISLAPASLDIAYDGRDPALEGIHENSQSRGSLEISFAPASLRTAYNDRDPAPEGVHENPQSHESLEISLAPAILRTAYDGRGPALESVQENSQPRGSLEISFAPASLENAYDGRDLALEGAHNNQYGKLSDNTAPLGNPVVEGENFQAAKLAQRSSLPGSDGPSSLTRTQTYNPIGCITAISDQVDVVIALGIQMARMNEVQYRIATMTKYVHKPLKRLIYEGIQALPELLKQAECAMKNNENHEYMEEELDRIATAFTITSKRLLDLFSLMVILALPKSAPKRFKPFNKGVFFELCNTRDALKNWTETLDSIIFPVPYGAKKVKLSVHWSAVQKAMFACDLWENLEGCDGV</sequence>
<feature type="compositionally biased region" description="Basic and acidic residues" evidence="1">
    <location>
        <begin position="572"/>
        <end position="591"/>
    </location>
</feature>
<reference evidence="2 3" key="1">
    <citation type="journal article" date="2018" name="IMA Fungus">
        <title>IMA Genome-F 9: Draft genome sequence of Annulohypoxylon stygium, Aspergillus mulundensis, Berkeleyomyces basicola (syn. Thielaviopsis basicola), Ceratocystis smalleyi, two Cercospora beticola strains, Coleophoma cylindrospora, Fusarium fracticaudum, Phialophora cf. hyalina, and Morchella septimelata.</title>
        <authorList>
            <person name="Wingfield B.D."/>
            <person name="Bills G.F."/>
            <person name="Dong Y."/>
            <person name="Huang W."/>
            <person name="Nel W.J."/>
            <person name="Swalarsk-Parry B.S."/>
            <person name="Vaghefi N."/>
            <person name="Wilken P.M."/>
            <person name="An Z."/>
            <person name="de Beer Z.W."/>
            <person name="De Vos L."/>
            <person name="Chen L."/>
            <person name="Duong T.A."/>
            <person name="Gao Y."/>
            <person name="Hammerbacher A."/>
            <person name="Kikkert J.R."/>
            <person name="Li Y."/>
            <person name="Li H."/>
            <person name="Li K."/>
            <person name="Li Q."/>
            <person name="Liu X."/>
            <person name="Ma X."/>
            <person name="Naidoo K."/>
            <person name="Pethybridge S.J."/>
            <person name="Sun J."/>
            <person name="Steenkamp E.T."/>
            <person name="van der Nest M.A."/>
            <person name="van Wyk S."/>
            <person name="Wingfield M.J."/>
            <person name="Xiong C."/>
            <person name="Yue Q."/>
            <person name="Zhang X."/>
        </authorList>
    </citation>
    <scope>NUCLEOTIDE SEQUENCE [LARGE SCALE GENOMIC DNA]</scope>
    <source>
        <strain evidence="2 3">BP 5553</strain>
    </source>
</reference>
<feature type="region of interest" description="Disordered" evidence="1">
    <location>
        <begin position="571"/>
        <end position="591"/>
    </location>
</feature>
<organism evidence="2 3">
    <name type="scientific">Venustampulla echinocandica</name>
    <dbReference type="NCBI Taxonomy" id="2656787"/>
    <lineage>
        <taxon>Eukaryota</taxon>
        <taxon>Fungi</taxon>
        <taxon>Dikarya</taxon>
        <taxon>Ascomycota</taxon>
        <taxon>Pezizomycotina</taxon>
        <taxon>Leotiomycetes</taxon>
        <taxon>Helotiales</taxon>
        <taxon>Pleuroascaceae</taxon>
        <taxon>Venustampulla</taxon>
    </lineage>
</organism>
<feature type="compositionally biased region" description="Polar residues" evidence="1">
    <location>
        <begin position="382"/>
        <end position="402"/>
    </location>
</feature>
<feature type="compositionally biased region" description="Polar residues" evidence="1">
    <location>
        <begin position="349"/>
        <end position="373"/>
    </location>
</feature>
<feature type="region of interest" description="Disordered" evidence="1">
    <location>
        <begin position="1"/>
        <end position="37"/>
    </location>
</feature>
<feature type="region of interest" description="Disordered" evidence="1">
    <location>
        <begin position="179"/>
        <end position="402"/>
    </location>
</feature>
<accession>A0A370TEN5</accession>
<dbReference type="RefSeq" id="XP_031866651.1">
    <property type="nucleotide sequence ID" value="XM_032017220.1"/>
</dbReference>
<evidence type="ECO:0000256" key="1">
    <source>
        <dbReference type="SAM" id="MobiDB-lite"/>
    </source>
</evidence>
<name>A0A370TEN5_9HELO</name>
<evidence type="ECO:0000313" key="3">
    <source>
        <dbReference type="Proteomes" id="UP000254866"/>
    </source>
</evidence>
<feature type="region of interest" description="Disordered" evidence="1">
    <location>
        <begin position="499"/>
        <end position="529"/>
    </location>
</feature>
<dbReference type="GeneID" id="43601446"/>
<dbReference type="Proteomes" id="UP000254866">
    <property type="component" value="Unassembled WGS sequence"/>
</dbReference>
<gene>
    <name evidence="2" type="ORF">BP5553_08597</name>
</gene>
<dbReference type="AlphaFoldDB" id="A0A370TEN5"/>
<feature type="compositionally biased region" description="Low complexity" evidence="1">
    <location>
        <begin position="283"/>
        <end position="298"/>
    </location>
</feature>
<feature type="compositionally biased region" description="Polar residues" evidence="1">
    <location>
        <begin position="234"/>
        <end position="256"/>
    </location>
</feature>
<comment type="caution">
    <text evidence="2">The sequence shown here is derived from an EMBL/GenBank/DDBJ whole genome shotgun (WGS) entry which is preliminary data.</text>
</comment>
<dbReference type="EMBL" id="NPIC01000009">
    <property type="protein sequence ID" value="RDL33158.1"/>
    <property type="molecule type" value="Genomic_DNA"/>
</dbReference>
<proteinExistence type="predicted"/>
<evidence type="ECO:0000313" key="2">
    <source>
        <dbReference type="EMBL" id="RDL33158.1"/>
    </source>
</evidence>